<dbReference type="InterPro" id="IPR009057">
    <property type="entry name" value="Homeodomain-like_sf"/>
</dbReference>
<dbReference type="EMBL" id="JACJVR010000045">
    <property type="protein sequence ID" value="MBB6692042.1"/>
    <property type="molecule type" value="Genomic_DNA"/>
</dbReference>
<comment type="caution">
    <text evidence="5">The sequence shown here is derived from an EMBL/GenBank/DDBJ whole genome shotgun (WGS) entry which is preliminary data.</text>
</comment>
<dbReference type="GO" id="GO:0003700">
    <property type="term" value="F:DNA-binding transcription factor activity"/>
    <property type="evidence" value="ECO:0007669"/>
    <property type="project" value="InterPro"/>
</dbReference>
<dbReference type="InterPro" id="IPR037923">
    <property type="entry name" value="HTH-like"/>
</dbReference>
<accession>A0A841TY95</accession>
<evidence type="ECO:0000313" key="6">
    <source>
        <dbReference type="Proteomes" id="UP000553776"/>
    </source>
</evidence>
<dbReference type="RefSeq" id="WP_185136037.1">
    <property type="nucleotide sequence ID" value="NZ_BORM01000013.1"/>
</dbReference>
<protein>
    <submittedName>
        <fullName evidence="5">Helix-turn-helix domain-containing protein</fullName>
    </submittedName>
</protein>
<dbReference type="SUPFAM" id="SSF46689">
    <property type="entry name" value="Homeodomain-like"/>
    <property type="match status" value="1"/>
</dbReference>
<dbReference type="GO" id="GO:0043565">
    <property type="term" value="F:sequence-specific DNA binding"/>
    <property type="evidence" value="ECO:0007669"/>
    <property type="project" value="InterPro"/>
</dbReference>
<reference evidence="5 6" key="1">
    <citation type="submission" date="2020-08" db="EMBL/GenBank/DDBJ databases">
        <title>Cohnella phylogeny.</title>
        <authorList>
            <person name="Dunlap C."/>
        </authorList>
    </citation>
    <scope>NUCLEOTIDE SEQUENCE [LARGE SCALE GENOMIC DNA]</scope>
    <source>
        <strain evidence="5 6">DSM 25239</strain>
    </source>
</reference>
<keyword evidence="3" id="KW-0804">Transcription</keyword>
<dbReference type="Proteomes" id="UP000553776">
    <property type="component" value="Unassembled WGS sequence"/>
</dbReference>
<evidence type="ECO:0000313" key="5">
    <source>
        <dbReference type="EMBL" id="MBB6692042.1"/>
    </source>
</evidence>
<dbReference type="InterPro" id="IPR003313">
    <property type="entry name" value="AraC-bd"/>
</dbReference>
<organism evidence="5 6">
    <name type="scientific">Cohnella xylanilytica</name>
    <dbReference type="NCBI Taxonomy" id="557555"/>
    <lineage>
        <taxon>Bacteria</taxon>
        <taxon>Bacillati</taxon>
        <taxon>Bacillota</taxon>
        <taxon>Bacilli</taxon>
        <taxon>Bacillales</taxon>
        <taxon>Paenibacillaceae</taxon>
        <taxon>Cohnella</taxon>
    </lineage>
</organism>
<dbReference type="Pfam" id="PF02311">
    <property type="entry name" value="AraC_binding"/>
    <property type="match status" value="1"/>
</dbReference>
<dbReference type="Pfam" id="PF12833">
    <property type="entry name" value="HTH_18"/>
    <property type="match status" value="1"/>
</dbReference>
<evidence type="ECO:0000256" key="3">
    <source>
        <dbReference type="ARBA" id="ARBA00023163"/>
    </source>
</evidence>
<dbReference type="PROSITE" id="PS01124">
    <property type="entry name" value="HTH_ARAC_FAMILY_2"/>
    <property type="match status" value="1"/>
</dbReference>
<dbReference type="Gene3D" id="2.60.120.10">
    <property type="entry name" value="Jelly Rolls"/>
    <property type="match status" value="1"/>
</dbReference>
<gene>
    <name evidence="5" type="ORF">H7B90_11585</name>
</gene>
<dbReference type="InterPro" id="IPR018060">
    <property type="entry name" value="HTH_AraC"/>
</dbReference>
<keyword evidence="2" id="KW-0238">DNA-binding</keyword>
<keyword evidence="1" id="KW-0805">Transcription regulation</keyword>
<evidence type="ECO:0000256" key="1">
    <source>
        <dbReference type="ARBA" id="ARBA00023015"/>
    </source>
</evidence>
<dbReference type="InterPro" id="IPR014710">
    <property type="entry name" value="RmlC-like_jellyroll"/>
</dbReference>
<evidence type="ECO:0000259" key="4">
    <source>
        <dbReference type="PROSITE" id="PS01124"/>
    </source>
</evidence>
<dbReference type="SMART" id="SM00342">
    <property type="entry name" value="HTH_ARAC"/>
    <property type="match status" value="1"/>
</dbReference>
<keyword evidence="6" id="KW-1185">Reference proteome</keyword>
<evidence type="ECO:0000256" key="2">
    <source>
        <dbReference type="ARBA" id="ARBA00023125"/>
    </source>
</evidence>
<dbReference type="InterPro" id="IPR018062">
    <property type="entry name" value="HTH_AraC-typ_CS"/>
</dbReference>
<dbReference type="SUPFAM" id="SSF51215">
    <property type="entry name" value="Regulatory protein AraC"/>
    <property type="match status" value="1"/>
</dbReference>
<dbReference type="AlphaFoldDB" id="A0A841TY95"/>
<dbReference type="Gene3D" id="1.10.10.60">
    <property type="entry name" value="Homeodomain-like"/>
    <property type="match status" value="2"/>
</dbReference>
<feature type="domain" description="HTH araC/xylS-type" evidence="4">
    <location>
        <begin position="196"/>
        <end position="296"/>
    </location>
</feature>
<dbReference type="PANTHER" id="PTHR43280">
    <property type="entry name" value="ARAC-FAMILY TRANSCRIPTIONAL REGULATOR"/>
    <property type="match status" value="1"/>
</dbReference>
<dbReference type="PANTHER" id="PTHR43280:SF11">
    <property type="entry name" value="RCS-SPECIFIC HTH-TYPE TRANSCRIPTIONAL ACTIVATOR RCLR"/>
    <property type="match status" value="1"/>
</dbReference>
<proteinExistence type="predicted"/>
<dbReference type="PROSITE" id="PS00041">
    <property type="entry name" value="HTH_ARAC_FAMILY_1"/>
    <property type="match status" value="1"/>
</dbReference>
<name>A0A841TY95_9BACL</name>
<sequence length="300" mass="33529">MPKDLFPIELGNLDVKLSLGGLALNVHYVKSGTFHLPMPEHSHSARSYELHYVPSGRGTLIAQGERYPLGPGSLYMTGPLVAHEQLPDPLDPMSEYCVFCEVLRPDAPRGAPEPAADSDDAELVRRLLSTPFWIGQDRAGLLELFRLISKEAEARELGYPGNVARLLEMVLVRTLRQYEDAEPSSRPLPTRTLDDSRLLAIENAFLFRFRDVTLTSLADELGLSPRQTERAVRKQYGLSFNAKKTEARMSAAARLLSSTDLPVAAVSERLGFATPESFAGAFKRYYRSTPTEYRTRHRPE</sequence>